<feature type="compositionally biased region" description="Polar residues" evidence="1">
    <location>
        <begin position="8"/>
        <end position="21"/>
    </location>
</feature>
<reference evidence="2" key="1">
    <citation type="submission" date="2021-02" db="EMBL/GenBank/DDBJ databases">
        <authorList>
            <person name="Nowell W R."/>
        </authorList>
    </citation>
    <scope>NUCLEOTIDE SEQUENCE</scope>
    <source>
        <strain evidence="2">Ploen Becks lab</strain>
    </source>
</reference>
<sequence>MEIDSNDRIQASLNSSDLSTRGSDDDSSS</sequence>
<keyword evidence="3" id="KW-1185">Reference proteome</keyword>
<dbReference type="Proteomes" id="UP000663879">
    <property type="component" value="Unassembled WGS sequence"/>
</dbReference>
<accession>A0A814TN18</accession>
<name>A0A814TN18_9BILA</name>
<feature type="non-terminal residue" evidence="2">
    <location>
        <position position="1"/>
    </location>
</feature>
<protein>
    <submittedName>
        <fullName evidence="2">Uncharacterized protein</fullName>
    </submittedName>
</protein>
<dbReference type="EMBL" id="CAJNOC010014700">
    <property type="protein sequence ID" value="CAF1162019.1"/>
    <property type="molecule type" value="Genomic_DNA"/>
</dbReference>
<proteinExistence type="predicted"/>
<comment type="caution">
    <text evidence="2">The sequence shown here is derived from an EMBL/GenBank/DDBJ whole genome shotgun (WGS) entry which is preliminary data.</text>
</comment>
<evidence type="ECO:0000256" key="1">
    <source>
        <dbReference type="SAM" id="MobiDB-lite"/>
    </source>
</evidence>
<dbReference type="AlphaFoldDB" id="A0A814TN18"/>
<evidence type="ECO:0000313" key="2">
    <source>
        <dbReference type="EMBL" id="CAF1162019.1"/>
    </source>
</evidence>
<organism evidence="2 3">
    <name type="scientific">Brachionus calyciflorus</name>
    <dbReference type="NCBI Taxonomy" id="104777"/>
    <lineage>
        <taxon>Eukaryota</taxon>
        <taxon>Metazoa</taxon>
        <taxon>Spiralia</taxon>
        <taxon>Gnathifera</taxon>
        <taxon>Rotifera</taxon>
        <taxon>Eurotatoria</taxon>
        <taxon>Monogononta</taxon>
        <taxon>Pseudotrocha</taxon>
        <taxon>Ploima</taxon>
        <taxon>Brachionidae</taxon>
        <taxon>Brachionus</taxon>
    </lineage>
</organism>
<feature type="region of interest" description="Disordered" evidence="1">
    <location>
        <begin position="1"/>
        <end position="29"/>
    </location>
</feature>
<evidence type="ECO:0000313" key="3">
    <source>
        <dbReference type="Proteomes" id="UP000663879"/>
    </source>
</evidence>
<gene>
    <name evidence="2" type="ORF">OXX778_LOCUS23612</name>
</gene>